<dbReference type="RefSeq" id="WP_186913334.1">
    <property type="nucleotide sequence ID" value="NZ_JACOFV010000014.1"/>
</dbReference>
<sequence>MNIQIGSLSVASSYPPSVKANRSSNVATAVAQTIAQDSVSISPSAQQALAASQSSSSTTSSLYNFTNMTPAQMQGIAKQWCAEGKIDPVQLFNLQFAGMPLGKVGSNGECILLTQAERASYERQPINYVDLAKSQVAALQSQAGDPKSVYKEWKGILEILQGQSDNVAVPMPS</sequence>
<gene>
    <name evidence="1" type="ORF">H8K32_14900</name>
</gene>
<dbReference type="EMBL" id="JACOFV010000014">
    <property type="protein sequence ID" value="MBC3863391.1"/>
    <property type="molecule type" value="Genomic_DNA"/>
</dbReference>
<organism evidence="1 2">
    <name type="scientific">Undibacterium jejuense</name>
    <dbReference type="NCBI Taxonomy" id="1344949"/>
    <lineage>
        <taxon>Bacteria</taxon>
        <taxon>Pseudomonadati</taxon>
        <taxon>Pseudomonadota</taxon>
        <taxon>Betaproteobacteria</taxon>
        <taxon>Burkholderiales</taxon>
        <taxon>Oxalobacteraceae</taxon>
        <taxon>Undibacterium</taxon>
    </lineage>
</organism>
<reference evidence="1" key="1">
    <citation type="submission" date="2020-08" db="EMBL/GenBank/DDBJ databases">
        <title>Novel species isolated from subtropical streams in China.</title>
        <authorList>
            <person name="Lu H."/>
        </authorList>
    </citation>
    <scope>NUCLEOTIDE SEQUENCE</scope>
    <source>
        <strain evidence="1">KACC 12607</strain>
    </source>
</reference>
<accession>A0A923HPM4</accession>
<dbReference type="AlphaFoldDB" id="A0A923HPM4"/>
<dbReference type="Proteomes" id="UP000634011">
    <property type="component" value="Unassembled WGS sequence"/>
</dbReference>
<comment type="caution">
    <text evidence="1">The sequence shown here is derived from an EMBL/GenBank/DDBJ whole genome shotgun (WGS) entry which is preliminary data.</text>
</comment>
<evidence type="ECO:0000313" key="2">
    <source>
        <dbReference type="Proteomes" id="UP000634011"/>
    </source>
</evidence>
<protein>
    <submittedName>
        <fullName evidence="1">Uncharacterized protein</fullName>
    </submittedName>
</protein>
<proteinExistence type="predicted"/>
<name>A0A923HPM4_9BURK</name>
<keyword evidence="2" id="KW-1185">Reference proteome</keyword>
<evidence type="ECO:0000313" key="1">
    <source>
        <dbReference type="EMBL" id="MBC3863391.1"/>
    </source>
</evidence>